<dbReference type="GeneID" id="187361"/>
<dbReference type="OMA" id="YAVSRWS"/>
<dbReference type="OrthoDB" id="6101761at2759"/>
<dbReference type="PANTHER" id="PTHR15698">
    <property type="entry name" value="PROTEIN CBG15099"/>
    <property type="match status" value="1"/>
</dbReference>
<evidence type="ECO:0000313" key="3">
    <source>
        <dbReference type="Proteomes" id="UP000001940"/>
    </source>
</evidence>
<dbReference type="AGR" id="WB:WBGene00010803"/>
<dbReference type="InParanoid" id="O17963"/>
<dbReference type="RefSeq" id="NP_506779.2">
    <property type="nucleotide sequence ID" value="NM_074378.3"/>
</dbReference>
<reference evidence="2 3" key="1">
    <citation type="journal article" date="1998" name="Science">
        <title>Genome sequence of the nematode C. elegans: a platform for investigating biology.</title>
        <authorList>
            <consortium name="The C. elegans sequencing consortium"/>
            <person name="Sulson J.E."/>
            <person name="Waterston R."/>
        </authorList>
    </citation>
    <scope>NUCLEOTIDE SEQUENCE [LARGE SCALE GENOMIC DNA]</scope>
    <source>
        <strain evidence="2 3">Bristol N2</strain>
    </source>
</reference>
<evidence type="ECO:0000313" key="4">
    <source>
        <dbReference type="WormBase" id="M01B2.10"/>
    </source>
</evidence>
<accession>O17963</accession>
<dbReference type="InterPro" id="IPR045545">
    <property type="entry name" value="PHYIP/PHIPL_C"/>
</dbReference>
<dbReference type="UCSC" id="M01B2.10">
    <property type="organism name" value="c. elegans"/>
</dbReference>
<organism evidence="2 3">
    <name type="scientific">Caenorhabditis elegans</name>
    <dbReference type="NCBI Taxonomy" id="6239"/>
    <lineage>
        <taxon>Eukaryota</taxon>
        <taxon>Metazoa</taxon>
        <taxon>Ecdysozoa</taxon>
        <taxon>Nematoda</taxon>
        <taxon>Chromadorea</taxon>
        <taxon>Rhabditida</taxon>
        <taxon>Rhabditina</taxon>
        <taxon>Rhabditomorpha</taxon>
        <taxon>Rhabditoidea</taxon>
        <taxon>Rhabditidae</taxon>
        <taxon>Peloderinae</taxon>
        <taxon>Caenorhabditis</taxon>
    </lineage>
</organism>
<dbReference type="HOGENOM" id="CLU_054218_0_0_1"/>
<gene>
    <name evidence="2" type="ORF">CELE_M01B2.10</name>
    <name evidence="2 4" type="ORF">M01B2.10</name>
</gene>
<dbReference type="Proteomes" id="UP000001940">
    <property type="component" value="Chromosome V"/>
</dbReference>
<evidence type="ECO:0000313" key="2">
    <source>
        <dbReference type="EMBL" id="CAB05567.2"/>
    </source>
</evidence>
<proteinExistence type="predicted"/>
<dbReference type="Pfam" id="PF19281">
    <property type="entry name" value="PHYHIP_C"/>
    <property type="match status" value="1"/>
</dbReference>
<dbReference type="GO" id="GO:0005737">
    <property type="term" value="C:cytoplasm"/>
    <property type="evidence" value="ECO:0000318"/>
    <property type="project" value="GO_Central"/>
</dbReference>
<name>O17963_CAEEL</name>
<feature type="domain" description="Phytanoyl-CoA hydroxylase-interacting protein-like C-terminal" evidence="1">
    <location>
        <begin position="97"/>
        <end position="311"/>
    </location>
</feature>
<dbReference type="CTD" id="187361"/>
<dbReference type="eggNOG" id="ENOG502QQIT">
    <property type="taxonomic scope" value="Eukaryota"/>
</dbReference>
<dbReference type="InterPro" id="IPR042868">
    <property type="entry name" value="PHYHIP/PHYHIPL"/>
</dbReference>
<dbReference type="PANTHER" id="PTHR15698:SF4">
    <property type="entry name" value="PHYTANOYL-COA HYDROXYLASE-INTERACTING PROTEIN-LIKE C-TERMINAL DOMAIN-CONTAINING PROTEIN"/>
    <property type="match status" value="1"/>
</dbReference>
<protein>
    <submittedName>
        <fullName evidence="2">Phytanoyl-CoA hydroxylase-interacting protein-like C-terminal domain-containing protein</fullName>
    </submittedName>
</protein>
<dbReference type="PaxDb" id="6239-M01B2.10"/>
<evidence type="ECO:0000259" key="1">
    <source>
        <dbReference type="Pfam" id="PF19281"/>
    </source>
</evidence>
<dbReference type="AlphaFoldDB" id="O17963"/>
<dbReference type="Bgee" id="WBGene00010803">
    <property type="expression patterns" value="Expressed in pharyngeal muscle cell (C elegans) and 3 other cell types or tissues"/>
</dbReference>
<keyword evidence="3" id="KW-1185">Reference proteome</keyword>
<sequence length="316" mass="36663">MQNVIALIPVKCTVSSEKIELRWKKSKKREDMRFLVKFENLVSQQTTRMELSSTLTIYEVQTLIFPGEKYLVELRGVSLENNTLVAMWSQEIRAEFCPKELADLLEKCHVFIGKETAQLQEIKNLYRCKPKPYWDYIYNFRGKVMEKYIKDDNGQPGNLINRKLHGLFFSARLTSGSLPSSSPFGNIRMDVDCNLILNPFKHSFYFADFYCNKAYHYATIVICEIGSTSYKYCNEKLIKLDPFSNPFIKLVPTAIPGQWLYFNNRTVWVELFYTENVHLDFGRFTSIIATGAGTSRINGLDNNKCCEICNLYPLET</sequence>
<dbReference type="PhylomeDB" id="O17963"/>
<dbReference type="KEGG" id="cel:CELE_M01B2.10"/>
<dbReference type="WormBase" id="M01B2.10">
    <property type="protein sequence ID" value="CE44695"/>
    <property type="gene ID" value="WBGene00010803"/>
</dbReference>
<dbReference type="EMBL" id="BX284605">
    <property type="protein sequence ID" value="CAB05567.2"/>
    <property type="molecule type" value="Genomic_DNA"/>
</dbReference>
<dbReference type="FunCoup" id="O17963">
    <property type="interactions" value="402"/>
</dbReference>